<keyword evidence="6 11" id="KW-0547">Nucleotide-binding</keyword>
<evidence type="ECO:0000313" key="13">
    <source>
        <dbReference type="Proteomes" id="UP001138997"/>
    </source>
</evidence>
<dbReference type="GO" id="GO:0000287">
    <property type="term" value="F:magnesium ion binding"/>
    <property type="evidence" value="ECO:0007669"/>
    <property type="project" value="UniProtKB-UniRule"/>
</dbReference>
<name>A0A9X1NIZ1_9ACTN</name>
<evidence type="ECO:0000256" key="7">
    <source>
        <dbReference type="ARBA" id="ARBA00022777"/>
    </source>
</evidence>
<keyword evidence="9 11" id="KW-0460">Magnesium</keyword>
<keyword evidence="5 11" id="KW-0479">Metal-binding</keyword>
<dbReference type="Gene3D" id="3.40.1190.20">
    <property type="match status" value="1"/>
</dbReference>
<reference evidence="12" key="1">
    <citation type="submission" date="2021-11" db="EMBL/GenBank/DDBJ databases">
        <title>Streptomyces corallinus and Kineosporia corallina sp. nov., two new coral-derived marine actinobacteria.</title>
        <authorList>
            <person name="Buangrab K."/>
            <person name="Sutthacheep M."/>
            <person name="Yeemin T."/>
            <person name="Harunari E."/>
            <person name="Igarashi Y."/>
            <person name="Sripreechasak P."/>
            <person name="Kanchanasin P."/>
            <person name="Tanasupawat S."/>
            <person name="Phongsopitanun W."/>
        </authorList>
    </citation>
    <scope>NUCLEOTIDE SEQUENCE</scope>
    <source>
        <strain evidence="12">JCM 31032</strain>
    </source>
</reference>
<dbReference type="InterPro" id="IPR000417">
    <property type="entry name" value="Hyethyz_kinase"/>
</dbReference>
<proteinExistence type="inferred from homology"/>
<dbReference type="HAMAP" id="MF_00228">
    <property type="entry name" value="Thz_kinase"/>
    <property type="match status" value="1"/>
</dbReference>
<keyword evidence="13" id="KW-1185">Reference proteome</keyword>
<dbReference type="AlphaFoldDB" id="A0A9X1NIZ1"/>
<evidence type="ECO:0000256" key="8">
    <source>
        <dbReference type="ARBA" id="ARBA00022840"/>
    </source>
</evidence>
<organism evidence="12 13">
    <name type="scientific">Kineosporia babensis</name>
    <dbReference type="NCBI Taxonomy" id="499548"/>
    <lineage>
        <taxon>Bacteria</taxon>
        <taxon>Bacillati</taxon>
        <taxon>Actinomycetota</taxon>
        <taxon>Actinomycetes</taxon>
        <taxon>Kineosporiales</taxon>
        <taxon>Kineosporiaceae</taxon>
        <taxon>Kineosporia</taxon>
    </lineage>
</organism>
<dbReference type="InterPro" id="IPR029056">
    <property type="entry name" value="Ribokinase-like"/>
</dbReference>
<evidence type="ECO:0000256" key="2">
    <source>
        <dbReference type="ARBA" id="ARBA00001946"/>
    </source>
</evidence>
<feature type="binding site" evidence="11">
    <location>
        <position position="201"/>
    </location>
    <ligand>
        <name>substrate</name>
    </ligand>
</feature>
<dbReference type="SUPFAM" id="SSF53613">
    <property type="entry name" value="Ribokinase-like"/>
    <property type="match status" value="1"/>
</dbReference>
<dbReference type="Pfam" id="PF02110">
    <property type="entry name" value="HK"/>
    <property type="match status" value="1"/>
</dbReference>
<comment type="caution">
    <text evidence="11">Lacks conserved residue(s) required for the propagation of feature annotation.</text>
</comment>
<keyword evidence="8 11" id="KW-0067">ATP-binding</keyword>
<dbReference type="GO" id="GO:0005524">
    <property type="term" value="F:ATP binding"/>
    <property type="evidence" value="ECO:0007669"/>
    <property type="project" value="UniProtKB-UniRule"/>
</dbReference>
<dbReference type="EC" id="2.7.1.50" evidence="11"/>
<sequence length="265" mass="26453">MSTEIRWPEPYVVDALRAVGEASPLVFGLTNYITAGLNANMVLAVGGSPAIGGNPAAVEPLATAASGVWINLAAMVTDSPELLLRTARTAHAAGTRWVLDPVTVGGGIQVSDDLAAQLLAESPPTAIRGNASEVIALAGGGATSKGVDATATPEAAVPYAEKLAQRTGSVVAISGPTDYVTDGREVISVPGGHPWLTKVTGAGCSLGALVAACLAPGTDPLRATVAAHAVLAVAAERAAEQARGTGTFAAFVLDELTILAEGLST</sequence>
<evidence type="ECO:0000256" key="3">
    <source>
        <dbReference type="ARBA" id="ARBA00004868"/>
    </source>
</evidence>
<comment type="caution">
    <text evidence="12">The sequence shown here is derived from an EMBL/GenBank/DDBJ whole genome shotgun (WGS) entry which is preliminary data.</text>
</comment>
<keyword evidence="7 11" id="KW-0418">Kinase</keyword>
<evidence type="ECO:0000256" key="5">
    <source>
        <dbReference type="ARBA" id="ARBA00022723"/>
    </source>
</evidence>
<evidence type="ECO:0000256" key="9">
    <source>
        <dbReference type="ARBA" id="ARBA00022842"/>
    </source>
</evidence>
<dbReference type="GO" id="GO:0009229">
    <property type="term" value="P:thiamine diphosphate biosynthetic process"/>
    <property type="evidence" value="ECO:0007669"/>
    <property type="project" value="UniProtKB-UniRule"/>
</dbReference>
<dbReference type="CDD" id="cd01170">
    <property type="entry name" value="THZ_kinase"/>
    <property type="match status" value="1"/>
</dbReference>
<evidence type="ECO:0000313" key="12">
    <source>
        <dbReference type="EMBL" id="MCD5314930.1"/>
    </source>
</evidence>
<evidence type="ECO:0000256" key="11">
    <source>
        <dbReference type="HAMAP-Rule" id="MF_00228"/>
    </source>
</evidence>
<dbReference type="EMBL" id="JAJOMB010000019">
    <property type="protein sequence ID" value="MCD5314930.1"/>
    <property type="molecule type" value="Genomic_DNA"/>
</dbReference>
<comment type="function">
    <text evidence="11">Catalyzes the phosphorylation of the hydroxyl group of 4-methyl-5-beta-hydroxyethylthiazole (THZ).</text>
</comment>
<evidence type="ECO:0000256" key="1">
    <source>
        <dbReference type="ARBA" id="ARBA00001771"/>
    </source>
</evidence>
<evidence type="ECO:0000256" key="10">
    <source>
        <dbReference type="ARBA" id="ARBA00022977"/>
    </source>
</evidence>
<dbReference type="PIRSF" id="PIRSF000513">
    <property type="entry name" value="Thz_kinase"/>
    <property type="match status" value="1"/>
</dbReference>
<comment type="catalytic activity">
    <reaction evidence="1 11">
        <text>5-(2-hydroxyethyl)-4-methylthiazole + ATP = 4-methyl-5-(2-phosphooxyethyl)-thiazole + ADP + H(+)</text>
        <dbReference type="Rhea" id="RHEA:24212"/>
        <dbReference type="ChEBI" id="CHEBI:15378"/>
        <dbReference type="ChEBI" id="CHEBI:17957"/>
        <dbReference type="ChEBI" id="CHEBI:30616"/>
        <dbReference type="ChEBI" id="CHEBI:58296"/>
        <dbReference type="ChEBI" id="CHEBI:456216"/>
        <dbReference type="EC" id="2.7.1.50"/>
    </reaction>
</comment>
<keyword evidence="4 11" id="KW-0808">Transferase</keyword>
<dbReference type="NCBIfam" id="NF006830">
    <property type="entry name" value="PRK09355.1"/>
    <property type="match status" value="1"/>
</dbReference>
<dbReference type="RefSeq" id="WP_231447736.1">
    <property type="nucleotide sequence ID" value="NZ_JAJOMB010000019.1"/>
</dbReference>
<dbReference type="GO" id="GO:0004417">
    <property type="term" value="F:hydroxyethylthiazole kinase activity"/>
    <property type="evidence" value="ECO:0007669"/>
    <property type="project" value="UniProtKB-UniRule"/>
</dbReference>
<dbReference type="GO" id="GO:0009228">
    <property type="term" value="P:thiamine biosynthetic process"/>
    <property type="evidence" value="ECO:0007669"/>
    <property type="project" value="UniProtKB-KW"/>
</dbReference>
<evidence type="ECO:0000256" key="6">
    <source>
        <dbReference type="ARBA" id="ARBA00022741"/>
    </source>
</evidence>
<accession>A0A9X1NIZ1</accession>
<keyword evidence="10 11" id="KW-0784">Thiamine biosynthesis</keyword>
<comment type="pathway">
    <text evidence="3 11">Cofactor biosynthesis; thiamine diphosphate biosynthesis; 4-methyl-5-(2-phosphoethyl)-thiazole from 5-(2-hydroxyethyl)-4-methylthiazole: step 1/1.</text>
</comment>
<gene>
    <name evidence="11 12" type="primary">thiM</name>
    <name evidence="12" type="ORF">LR394_28910</name>
</gene>
<evidence type="ECO:0000256" key="4">
    <source>
        <dbReference type="ARBA" id="ARBA00022679"/>
    </source>
</evidence>
<feature type="binding site" evidence="11">
    <location>
        <position position="174"/>
    </location>
    <ligand>
        <name>ATP</name>
        <dbReference type="ChEBI" id="CHEBI:30616"/>
    </ligand>
</feature>
<protein>
    <recommendedName>
        <fullName evidence="11">Hydroxyethylthiazole kinase</fullName>
        <ecNumber evidence="11">2.7.1.50</ecNumber>
    </recommendedName>
    <alternativeName>
        <fullName evidence="11">4-methyl-5-beta-hydroxyethylthiazole kinase</fullName>
        <shortName evidence="11">TH kinase</shortName>
        <shortName evidence="11">Thz kinase</shortName>
    </alternativeName>
</protein>
<comment type="cofactor">
    <cofactor evidence="2 11">
        <name>Mg(2+)</name>
        <dbReference type="ChEBI" id="CHEBI:18420"/>
    </cofactor>
</comment>
<feature type="binding site" evidence="11">
    <location>
        <position position="128"/>
    </location>
    <ligand>
        <name>ATP</name>
        <dbReference type="ChEBI" id="CHEBI:30616"/>
    </ligand>
</feature>
<dbReference type="Proteomes" id="UP001138997">
    <property type="component" value="Unassembled WGS sequence"/>
</dbReference>
<comment type="similarity">
    <text evidence="11">Belongs to the Thz kinase family.</text>
</comment>
<dbReference type="PRINTS" id="PR01099">
    <property type="entry name" value="HYETHTZKNASE"/>
</dbReference>